<evidence type="ECO:0008006" key="3">
    <source>
        <dbReference type="Google" id="ProtNLM"/>
    </source>
</evidence>
<evidence type="ECO:0000313" key="2">
    <source>
        <dbReference type="Proteomes" id="UP000237350"/>
    </source>
</evidence>
<dbReference type="Proteomes" id="UP000237350">
    <property type="component" value="Unassembled WGS sequence"/>
</dbReference>
<dbReference type="EMBL" id="LPWH01000050">
    <property type="protein sequence ID" value="POR04046.1"/>
    <property type="molecule type" value="Genomic_DNA"/>
</dbReference>
<organism evidence="1 2">
    <name type="scientific">Alkalispirochaeta sphaeroplastigenens</name>
    <dbReference type="NCBI Taxonomy" id="1187066"/>
    <lineage>
        <taxon>Bacteria</taxon>
        <taxon>Pseudomonadati</taxon>
        <taxon>Spirochaetota</taxon>
        <taxon>Spirochaetia</taxon>
        <taxon>Spirochaetales</taxon>
        <taxon>Spirochaetaceae</taxon>
        <taxon>Alkalispirochaeta</taxon>
    </lineage>
</organism>
<proteinExistence type="predicted"/>
<gene>
    <name evidence="1" type="ORF">AU468_04325</name>
</gene>
<comment type="caution">
    <text evidence="1">The sequence shown here is derived from an EMBL/GenBank/DDBJ whole genome shotgun (WGS) entry which is preliminary data.</text>
</comment>
<dbReference type="InterPro" id="IPR019501">
    <property type="entry name" value="Peptidase_M30_hyicolysin"/>
</dbReference>
<keyword evidence="2" id="KW-1185">Reference proteome</keyword>
<accession>A0A2S4JX26</accession>
<dbReference type="AlphaFoldDB" id="A0A2S4JX26"/>
<protein>
    <recommendedName>
        <fullName evidence="3">Neutral metalloprotease</fullName>
    </recommendedName>
</protein>
<dbReference type="Pfam" id="PF10460">
    <property type="entry name" value="Peptidase_M30"/>
    <property type="match status" value="1"/>
</dbReference>
<sequence length="413" mass="45178">MVEKSGISVGDGTKTKRLLVWVADDCWGGASQKAHAITPGLVGDLAGAFLDPAKDAIYEWITGVFGEEWGPSSYSNLLGETDDIHILLYDIDDDNSTSGGVLGYFWAKDNFTQDSESNEKIMFYLDAVMYAAGVQNGVNWTDEIISTLAHEFQHMIHFYQKAIVNDTDGSDTWIDEMCAMIAEDIVADKLKIEGPRGVPLSGGAFVYAPGGTGMTGGRLPLFNYEIEHPLAYWDNDDPDRDYSHSYAFGAFLARNYGDFTTLFGDIVQNQWTDYRAVVEAVRSSSGRGDISFRDILREWGAAVVLSDKTNLMTADDFRVLHASRQGGASPGEIGPGYNTAEAITSGGYSLGSINMYGYRYNGQDGPYFWGSEDDLPRLNPSSNLYVDMGSAGSNSVTYSVSLAEGMDWTIIVR</sequence>
<reference evidence="2" key="1">
    <citation type="submission" date="2015-12" db="EMBL/GenBank/DDBJ databases">
        <authorList>
            <person name="Lodha T.D."/>
            <person name="Chintalapati S."/>
            <person name="Chintalapati V.R."/>
            <person name="Sravanthi T."/>
        </authorList>
    </citation>
    <scope>NUCLEOTIDE SEQUENCE [LARGE SCALE GENOMIC DNA]</scope>
    <source>
        <strain evidence="2">JC133</strain>
    </source>
</reference>
<name>A0A2S4JX26_9SPIO</name>
<evidence type="ECO:0000313" key="1">
    <source>
        <dbReference type="EMBL" id="POR04046.1"/>
    </source>
</evidence>